<dbReference type="Proteomes" id="UP001501442">
    <property type="component" value="Unassembled WGS sequence"/>
</dbReference>
<name>A0ABP8U2U6_9ACTN</name>
<feature type="signal peptide" evidence="1">
    <location>
        <begin position="1"/>
        <end position="19"/>
    </location>
</feature>
<dbReference type="PROSITE" id="PS51257">
    <property type="entry name" value="PROKAR_LIPOPROTEIN"/>
    <property type="match status" value="1"/>
</dbReference>
<reference evidence="3" key="1">
    <citation type="journal article" date="2019" name="Int. J. Syst. Evol. Microbiol.">
        <title>The Global Catalogue of Microorganisms (GCM) 10K type strain sequencing project: providing services to taxonomists for standard genome sequencing and annotation.</title>
        <authorList>
            <consortium name="The Broad Institute Genomics Platform"/>
            <consortium name="The Broad Institute Genome Sequencing Center for Infectious Disease"/>
            <person name="Wu L."/>
            <person name="Ma J."/>
        </authorList>
    </citation>
    <scope>NUCLEOTIDE SEQUENCE [LARGE SCALE GENOMIC DNA]</scope>
    <source>
        <strain evidence="3">JCM 17939</strain>
    </source>
</reference>
<gene>
    <name evidence="2" type="ORF">GCM10023196_001370</name>
</gene>
<keyword evidence="3" id="KW-1185">Reference proteome</keyword>
<dbReference type="EMBL" id="BAABHK010000001">
    <property type="protein sequence ID" value="GAA4619823.1"/>
    <property type="molecule type" value="Genomic_DNA"/>
</dbReference>
<evidence type="ECO:0008006" key="4">
    <source>
        <dbReference type="Google" id="ProtNLM"/>
    </source>
</evidence>
<comment type="caution">
    <text evidence="2">The sequence shown here is derived from an EMBL/GenBank/DDBJ whole genome shotgun (WGS) entry which is preliminary data.</text>
</comment>
<evidence type="ECO:0000313" key="2">
    <source>
        <dbReference type="EMBL" id="GAA4619823.1"/>
    </source>
</evidence>
<evidence type="ECO:0000256" key="1">
    <source>
        <dbReference type="SAM" id="SignalP"/>
    </source>
</evidence>
<feature type="chain" id="PRO_5045516721" description="Lipoprotein" evidence="1">
    <location>
        <begin position="20"/>
        <end position="128"/>
    </location>
</feature>
<dbReference type="RefSeq" id="WP_345428218.1">
    <property type="nucleotide sequence ID" value="NZ_BAABHK010000001.1"/>
</dbReference>
<evidence type="ECO:0000313" key="3">
    <source>
        <dbReference type="Proteomes" id="UP001501442"/>
    </source>
</evidence>
<sequence length="128" mass="13371">MFRPLIPLVVLACAGGLVACSGKADPSRQHGVSPSTAALCPSAAEVVKLMDAEMNPEKYRVADPVVCDHGWAAAHVQLTTAESDQTQVVLHYTAGQWHGVASGLEGLCHTEDMRGAPAAIREALGSHC</sequence>
<organism evidence="2 3">
    <name type="scientific">Actinoallomurus vinaceus</name>
    <dbReference type="NCBI Taxonomy" id="1080074"/>
    <lineage>
        <taxon>Bacteria</taxon>
        <taxon>Bacillati</taxon>
        <taxon>Actinomycetota</taxon>
        <taxon>Actinomycetes</taxon>
        <taxon>Streptosporangiales</taxon>
        <taxon>Thermomonosporaceae</taxon>
        <taxon>Actinoallomurus</taxon>
    </lineage>
</organism>
<accession>A0ABP8U2U6</accession>
<keyword evidence="1" id="KW-0732">Signal</keyword>
<proteinExistence type="predicted"/>
<protein>
    <recommendedName>
        <fullName evidence="4">Lipoprotein</fullName>
    </recommendedName>
</protein>